<evidence type="ECO:0000259" key="4">
    <source>
        <dbReference type="Pfam" id="PF05426"/>
    </source>
</evidence>
<keyword evidence="1" id="KW-0732">Signal</keyword>
<protein>
    <recommendedName>
        <fullName evidence="4">Alginate lyase domain-containing protein</fullName>
    </recommendedName>
</protein>
<dbReference type="Gene3D" id="1.50.10.100">
    <property type="entry name" value="Chondroitin AC/alginate lyase"/>
    <property type="match status" value="1"/>
</dbReference>
<reference evidence="5 6" key="1">
    <citation type="journal article" date="2024" name="IMA Fungus">
        <title>IMA Genome - F19 : A genome assembly and annotation guide to empower mycologists, including annotated draft genome sequences of Ceratocystis pirilliformis, Diaporthe australafricana, Fusarium ophioides, Paecilomyces lecythidis, and Sporothrix stenoceras.</title>
        <authorList>
            <person name="Aylward J."/>
            <person name="Wilson A.M."/>
            <person name="Visagie C.M."/>
            <person name="Spraker J."/>
            <person name="Barnes I."/>
            <person name="Buitendag C."/>
            <person name="Ceriani C."/>
            <person name="Del Mar Angel L."/>
            <person name="du Plessis D."/>
            <person name="Fuchs T."/>
            <person name="Gasser K."/>
            <person name="Kramer D."/>
            <person name="Li W."/>
            <person name="Munsamy K."/>
            <person name="Piso A."/>
            <person name="Price J.L."/>
            <person name="Sonnekus B."/>
            <person name="Thomas C."/>
            <person name="van der Nest A."/>
            <person name="van Dijk A."/>
            <person name="van Heerden A."/>
            <person name="van Vuuren N."/>
            <person name="Yilmaz N."/>
            <person name="Duong T.A."/>
            <person name="van der Merwe N.A."/>
            <person name="Wingfield M.J."/>
            <person name="Wingfield B.D."/>
        </authorList>
    </citation>
    <scope>NUCLEOTIDE SEQUENCE [LARGE SCALE GENOMIC DNA]</scope>
    <source>
        <strain evidence="5 6">CMW 18300</strain>
    </source>
</reference>
<dbReference type="Pfam" id="PF05426">
    <property type="entry name" value="Alginate_lyase"/>
    <property type="match status" value="1"/>
</dbReference>
<dbReference type="Proteomes" id="UP001583177">
    <property type="component" value="Unassembled WGS sequence"/>
</dbReference>
<gene>
    <name evidence="5" type="ORF">Daus18300_010170</name>
</gene>
<feature type="region of interest" description="Disordered" evidence="3">
    <location>
        <begin position="430"/>
        <end position="455"/>
    </location>
</feature>
<evidence type="ECO:0000313" key="6">
    <source>
        <dbReference type="Proteomes" id="UP001583177"/>
    </source>
</evidence>
<name>A0ABR3WBM4_9PEZI</name>
<feature type="compositionally biased region" description="Basic residues" evidence="3">
    <location>
        <begin position="444"/>
        <end position="455"/>
    </location>
</feature>
<evidence type="ECO:0000256" key="2">
    <source>
        <dbReference type="ARBA" id="ARBA00023239"/>
    </source>
</evidence>
<organism evidence="5 6">
    <name type="scientific">Diaporthe australafricana</name>
    <dbReference type="NCBI Taxonomy" id="127596"/>
    <lineage>
        <taxon>Eukaryota</taxon>
        <taxon>Fungi</taxon>
        <taxon>Dikarya</taxon>
        <taxon>Ascomycota</taxon>
        <taxon>Pezizomycotina</taxon>
        <taxon>Sordariomycetes</taxon>
        <taxon>Sordariomycetidae</taxon>
        <taxon>Diaporthales</taxon>
        <taxon>Diaporthaceae</taxon>
        <taxon>Diaporthe</taxon>
    </lineage>
</organism>
<accession>A0ABR3WBM4</accession>
<dbReference type="SUPFAM" id="SSF48230">
    <property type="entry name" value="Chondroitin AC/alginate lyase"/>
    <property type="match status" value="1"/>
</dbReference>
<dbReference type="InterPro" id="IPR008929">
    <property type="entry name" value="Chondroitin_lyas"/>
</dbReference>
<keyword evidence="2" id="KW-0456">Lyase</keyword>
<feature type="compositionally biased region" description="Low complexity" evidence="3">
    <location>
        <begin position="430"/>
        <end position="443"/>
    </location>
</feature>
<evidence type="ECO:0000313" key="5">
    <source>
        <dbReference type="EMBL" id="KAL1858058.1"/>
    </source>
</evidence>
<evidence type="ECO:0000256" key="3">
    <source>
        <dbReference type="SAM" id="MobiDB-lite"/>
    </source>
</evidence>
<proteinExistence type="predicted"/>
<feature type="domain" description="Alginate lyase" evidence="4">
    <location>
        <begin position="56"/>
        <end position="307"/>
    </location>
</feature>
<comment type="caution">
    <text evidence="5">The sequence shown here is derived from an EMBL/GenBank/DDBJ whole genome shotgun (WGS) entry which is preliminary data.</text>
</comment>
<dbReference type="EMBL" id="JAWRVE010000109">
    <property type="protein sequence ID" value="KAL1858058.1"/>
    <property type="molecule type" value="Genomic_DNA"/>
</dbReference>
<sequence length="455" mass="49722">MVNLQHSFLTPFLVLGYASDAFAFVHPGLLVSTSDLDRAKSKVEAGLEPWLSSWDALSNSEYAQASYANNAVETIYRGTEGGNPQNTELLWHDAAAAFSLALRWKISGNDSYADAAASILTAWGEKLTTIGGGMDSYLAAGFQGHELANAAELLRDYQPFRDDGFDTFTEMMNTVFLTMNLAFLNHELPAEHVWTHFHANWELGNMASAMAIAVLTENSTTWDFVVDYFKNGGGNGCINLAVSNLVEEPGTGTILGQGQESGRDQGHSALDQQMLGVVGQQAWNQGEDLFAYNNSRILQGAEYFARYNLGYDVPFVNYTNSIVFWDQVSNSSRGATRPTWELLYHHYVQVKGLDAPWTEKYLNYTLTGYGGFEPGAGTYGEGSGHYDGLGWGSLLYHMDDSDVDAIVRMTNSTSTLGTAALSSSSVPLSASTTTTSSAIATPTRAHKCRRRQRRS</sequence>
<evidence type="ECO:0000256" key="1">
    <source>
        <dbReference type="ARBA" id="ARBA00022729"/>
    </source>
</evidence>
<keyword evidence="6" id="KW-1185">Reference proteome</keyword>
<dbReference type="InterPro" id="IPR008397">
    <property type="entry name" value="Alginate_lyase_dom"/>
</dbReference>